<dbReference type="EMBL" id="JAJJMB010010276">
    <property type="protein sequence ID" value="KAI3910130.1"/>
    <property type="molecule type" value="Genomic_DNA"/>
</dbReference>
<dbReference type="Proteomes" id="UP001202328">
    <property type="component" value="Unassembled WGS sequence"/>
</dbReference>
<name>A0AAD4SKW2_9MAGN</name>
<accession>A0AAD4SKW2</accession>
<feature type="compositionally biased region" description="Basic and acidic residues" evidence="2">
    <location>
        <begin position="1"/>
        <end position="12"/>
    </location>
</feature>
<protein>
    <submittedName>
        <fullName evidence="3">Uncharacterized protein</fullName>
    </submittedName>
</protein>
<evidence type="ECO:0000313" key="3">
    <source>
        <dbReference type="EMBL" id="KAI3910130.1"/>
    </source>
</evidence>
<evidence type="ECO:0000256" key="2">
    <source>
        <dbReference type="SAM" id="MobiDB-lite"/>
    </source>
</evidence>
<proteinExistence type="predicted"/>
<gene>
    <name evidence="3" type="ORF">MKW98_014515</name>
</gene>
<dbReference type="PANTHER" id="PTHR31245">
    <property type="entry name" value="UBIQUITIN SYSTEM COMPONENT CUE PROTEIN"/>
    <property type="match status" value="1"/>
</dbReference>
<keyword evidence="4" id="KW-1185">Reference proteome</keyword>
<dbReference type="AlphaFoldDB" id="A0AAD4SKW2"/>
<reference evidence="3" key="1">
    <citation type="submission" date="2022-04" db="EMBL/GenBank/DDBJ databases">
        <title>A functionally conserved STORR gene fusion in Papaver species that diverged 16.8 million years ago.</title>
        <authorList>
            <person name="Catania T."/>
        </authorList>
    </citation>
    <scope>NUCLEOTIDE SEQUENCE</scope>
    <source>
        <strain evidence="3">S-188037</strain>
    </source>
</reference>
<feature type="coiled-coil region" evidence="1">
    <location>
        <begin position="123"/>
        <end position="157"/>
    </location>
</feature>
<comment type="caution">
    <text evidence="3">The sequence shown here is derived from an EMBL/GenBank/DDBJ whole genome shotgun (WGS) entry which is preliminary data.</text>
</comment>
<sequence>MDQASADKEVNRKRGRSISLDDDDSQNDLDEINSSFKRLRTSEKKSIEDENQDTGVSTIEDAAEFSQHALRQDGLPKNCSGLVELFVRDITSASTMDDAKAHASKLLEVLRKSIRFDASMEVAVNTQQENVMLKQQSKKLLQENAALKRAVNIQNERYDGMMQRLRMLEVDNYALAMHVRRATKNNSKSGRLYPGDLISID</sequence>
<dbReference type="PANTHER" id="PTHR31245:SF1">
    <property type="entry name" value="UBIQUITIN SYSTEM COMPONENT CUE PROTEIN"/>
    <property type="match status" value="1"/>
</dbReference>
<organism evidence="3 4">
    <name type="scientific">Papaver atlanticum</name>
    <dbReference type="NCBI Taxonomy" id="357466"/>
    <lineage>
        <taxon>Eukaryota</taxon>
        <taxon>Viridiplantae</taxon>
        <taxon>Streptophyta</taxon>
        <taxon>Embryophyta</taxon>
        <taxon>Tracheophyta</taxon>
        <taxon>Spermatophyta</taxon>
        <taxon>Magnoliopsida</taxon>
        <taxon>Ranunculales</taxon>
        <taxon>Papaveraceae</taxon>
        <taxon>Papaveroideae</taxon>
        <taxon>Papaver</taxon>
    </lineage>
</organism>
<evidence type="ECO:0000256" key="1">
    <source>
        <dbReference type="SAM" id="Coils"/>
    </source>
</evidence>
<evidence type="ECO:0000313" key="4">
    <source>
        <dbReference type="Proteomes" id="UP001202328"/>
    </source>
</evidence>
<feature type="region of interest" description="Disordered" evidence="2">
    <location>
        <begin position="1"/>
        <end position="30"/>
    </location>
</feature>
<feature type="compositionally biased region" description="Acidic residues" evidence="2">
    <location>
        <begin position="20"/>
        <end position="30"/>
    </location>
</feature>
<keyword evidence="1" id="KW-0175">Coiled coil</keyword>